<organism evidence="1 2">
    <name type="scientific">Barrientosiimonas humi</name>
    <dbReference type="NCBI Taxonomy" id="999931"/>
    <lineage>
        <taxon>Bacteria</taxon>
        <taxon>Bacillati</taxon>
        <taxon>Actinomycetota</taxon>
        <taxon>Actinomycetes</taxon>
        <taxon>Micrococcales</taxon>
        <taxon>Dermacoccaceae</taxon>
        <taxon>Barrientosiimonas</taxon>
    </lineage>
</organism>
<name>A0A542XFJ5_9MICO</name>
<gene>
    <name evidence="1" type="ORF">FB554_2761</name>
</gene>
<dbReference type="AlphaFoldDB" id="A0A542XFJ5"/>
<sequence>MRAAESSSPESPDFTAEFHCRVTALSLPVAEMQSPASDTLKLLLGLVERELVREELDEVDVLDGRVEVDDGRSLVEVVVEVDELVLLDVDVLLVVVLDVLLLDVVVVGVAEVDVGAADVEVGSEVLVVTSGSSEQPARTSGMERAAAIATEPREVTFMVPSRIC</sequence>
<comment type="caution">
    <text evidence="1">The sequence shown here is derived from an EMBL/GenBank/DDBJ whole genome shotgun (WGS) entry which is preliminary data.</text>
</comment>
<proteinExistence type="predicted"/>
<reference evidence="1 2" key="1">
    <citation type="submission" date="2019-06" db="EMBL/GenBank/DDBJ databases">
        <title>Sequencing the genomes of 1000 actinobacteria strains.</title>
        <authorList>
            <person name="Klenk H.-P."/>
        </authorList>
    </citation>
    <scope>NUCLEOTIDE SEQUENCE [LARGE SCALE GENOMIC DNA]</scope>
    <source>
        <strain evidence="1 2">DSM 24617</strain>
    </source>
</reference>
<keyword evidence="2" id="KW-1185">Reference proteome</keyword>
<evidence type="ECO:0000313" key="1">
    <source>
        <dbReference type="EMBL" id="TQL34585.1"/>
    </source>
</evidence>
<accession>A0A542XFJ5</accession>
<dbReference type="Proteomes" id="UP000318336">
    <property type="component" value="Unassembled WGS sequence"/>
</dbReference>
<evidence type="ECO:0000313" key="2">
    <source>
        <dbReference type="Proteomes" id="UP000318336"/>
    </source>
</evidence>
<protein>
    <submittedName>
        <fullName evidence="1">Uncharacterized protein</fullName>
    </submittedName>
</protein>
<dbReference type="EMBL" id="VFOK01000001">
    <property type="protein sequence ID" value="TQL34585.1"/>
    <property type="molecule type" value="Genomic_DNA"/>
</dbReference>